<name>A0ABM0IPL4_ECHTE</name>
<dbReference type="Proteomes" id="UP000694863">
    <property type="component" value="Unplaced"/>
</dbReference>
<dbReference type="InterPro" id="IPR059179">
    <property type="entry name" value="MLKL-like_MCAfunc"/>
</dbReference>
<dbReference type="Gene3D" id="1.10.510.10">
    <property type="entry name" value="Transferase(Phosphotransferase) domain 1"/>
    <property type="match status" value="1"/>
</dbReference>
<dbReference type="InterPro" id="IPR000719">
    <property type="entry name" value="Prot_kinase_dom"/>
</dbReference>
<evidence type="ECO:0000259" key="3">
    <source>
        <dbReference type="PROSITE" id="PS50011"/>
    </source>
</evidence>
<keyword evidence="4" id="KW-1185">Reference proteome</keyword>
<dbReference type="PANTHER" id="PTHR44329">
    <property type="entry name" value="SERINE/THREONINE-PROTEIN KINASE TNNI3K-RELATED"/>
    <property type="match status" value="1"/>
</dbReference>
<dbReference type="PANTHER" id="PTHR44329:SF298">
    <property type="entry name" value="MIXED LINEAGE KINASE DOMAIN-LIKE PROTEIN"/>
    <property type="match status" value="1"/>
</dbReference>
<dbReference type="InterPro" id="IPR011009">
    <property type="entry name" value="Kinase-like_dom_sf"/>
</dbReference>
<accession>A0ABM0IPL4</accession>
<dbReference type="RefSeq" id="XP_004704851.2">
    <property type="nucleotide sequence ID" value="XM_004704794.2"/>
</dbReference>
<reference evidence="5" key="1">
    <citation type="submission" date="2025-08" db="UniProtKB">
        <authorList>
            <consortium name="RefSeq"/>
        </authorList>
    </citation>
    <scope>IDENTIFICATION</scope>
</reference>
<sequence length="455" mass="52356">MDILEKIISLGQFVYNQCEEMKYCQRQCQRLGSRIQGLLQPLQVLQAQGAGNLSPQLTAALCRLQTALTEAKMQMKTFKNKSNILKFLRARNVTMLFKEVNECLRDASEELSLLLLAKQRIFVPSSSQRESWRKEDQQDAEEDWGKDNINCLLEQLESIIQTLRQCLQKPMKQFPQEYIREIKKEQLSGSPWIELRKSESSILYKGEYSKCPVTIKVFNSSQSSTGLVRSTFNKEIRTMKKFESPNILRIFGICIDEEENPPQFCIVMEHCERGTLRELLDKEPNLEFGVRIFLSLEAAKGLYSLHHSEEPELHRNITSTSFLVTESYHVKLAGFELSKTQTSISREAKQKRAGRVNVTAYVSPQGLSNVFHKYDEKAEIYSFGIVLWEIATGNIPFEGWESRRIQEMAKAEGYQEPLGENCPPLLQETINQCRAYEPSERPSVKEIVMKLSAIE</sequence>
<keyword evidence="1" id="KW-0547">Nucleotide-binding</keyword>
<dbReference type="PROSITE" id="PS50011">
    <property type="entry name" value="PROTEIN_KINASE_DOM"/>
    <property type="match status" value="1"/>
</dbReference>
<organism evidence="4 5">
    <name type="scientific">Echinops telfairi</name>
    <name type="common">Lesser hedgehog tenrec</name>
    <dbReference type="NCBI Taxonomy" id="9371"/>
    <lineage>
        <taxon>Eukaryota</taxon>
        <taxon>Metazoa</taxon>
        <taxon>Chordata</taxon>
        <taxon>Craniata</taxon>
        <taxon>Vertebrata</taxon>
        <taxon>Euteleostomi</taxon>
        <taxon>Mammalia</taxon>
        <taxon>Eutheria</taxon>
        <taxon>Afrotheria</taxon>
        <taxon>Tenrecidae</taxon>
        <taxon>Tenrecinae</taxon>
        <taxon>Echinops</taxon>
    </lineage>
</organism>
<feature type="domain" description="Protein kinase" evidence="3">
    <location>
        <begin position="189"/>
        <end position="455"/>
    </location>
</feature>
<dbReference type="SUPFAM" id="SSF56112">
    <property type="entry name" value="Protein kinase-like (PK-like)"/>
    <property type="match status" value="1"/>
</dbReference>
<keyword evidence="2" id="KW-0067">ATP-binding</keyword>
<dbReference type="InterPro" id="IPR001245">
    <property type="entry name" value="Ser-Thr/Tyr_kinase_cat_dom"/>
</dbReference>
<dbReference type="InterPro" id="IPR051681">
    <property type="entry name" value="Ser/Thr_Kinases-Pseudokinases"/>
</dbReference>
<dbReference type="GeneID" id="101651769"/>
<evidence type="ECO:0000256" key="1">
    <source>
        <dbReference type="ARBA" id="ARBA00022741"/>
    </source>
</evidence>
<dbReference type="CDD" id="cd21037">
    <property type="entry name" value="MLKL_NTD"/>
    <property type="match status" value="1"/>
</dbReference>
<dbReference type="Pfam" id="PF07714">
    <property type="entry name" value="PK_Tyr_Ser-Thr"/>
    <property type="match status" value="1"/>
</dbReference>
<gene>
    <name evidence="5" type="primary">MLKL</name>
</gene>
<dbReference type="InterPro" id="IPR036537">
    <property type="entry name" value="Adaptor_Cbl_N_dom_sf"/>
</dbReference>
<evidence type="ECO:0000313" key="5">
    <source>
        <dbReference type="RefSeq" id="XP_004704851.2"/>
    </source>
</evidence>
<protein>
    <submittedName>
        <fullName evidence="5">Mixed lineage kinase domain-like protein</fullName>
    </submittedName>
</protein>
<dbReference type="Gene3D" id="3.30.200.20">
    <property type="entry name" value="Phosphorylase Kinase, domain 1"/>
    <property type="match status" value="1"/>
</dbReference>
<proteinExistence type="predicted"/>
<dbReference type="Pfam" id="PF22215">
    <property type="entry name" value="MLKL_N"/>
    <property type="match status" value="1"/>
</dbReference>
<dbReference type="InterPro" id="IPR054000">
    <property type="entry name" value="MLKL_N"/>
</dbReference>
<dbReference type="Gene3D" id="1.20.930.20">
    <property type="entry name" value="Adaptor protein Cbl, N-terminal domain"/>
    <property type="match status" value="1"/>
</dbReference>
<evidence type="ECO:0000313" key="4">
    <source>
        <dbReference type="Proteomes" id="UP000694863"/>
    </source>
</evidence>
<evidence type="ECO:0000256" key="2">
    <source>
        <dbReference type="ARBA" id="ARBA00022840"/>
    </source>
</evidence>